<dbReference type="Pfam" id="PF00735">
    <property type="entry name" value="Septin"/>
    <property type="match status" value="1"/>
</dbReference>
<evidence type="ECO:0000313" key="6">
    <source>
        <dbReference type="EMBL" id="GLC59030.1"/>
    </source>
</evidence>
<comment type="similarity">
    <text evidence="1">Belongs to the TRAFAC class TrmE-Era-EngA-EngB-Septin-like GTPase superfamily. Septin GTPase family.</text>
</comment>
<comment type="caution">
    <text evidence="6">The sequence shown here is derived from an EMBL/GenBank/DDBJ whole genome shotgun (WGS) entry which is preliminary data.</text>
</comment>
<evidence type="ECO:0000256" key="4">
    <source>
        <dbReference type="SAM" id="Phobius"/>
    </source>
</evidence>
<evidence type="ECO:0000313" key="7">
    <source>
        <dbReference type="Proteomes" id="UP001165080"/>
    </source>
</evidence>
<dbReference type="GO" id="GO:0005525">
    <property type="term" value="F:GTP binding"/>
    <property type="evidence" value="ECO:0007669"/>
    <property type="project" value="UniProtKB-KW"/>
</dbReference>
<keyword evidence="4" id="KW-0472">Membrane</keyword>
<protein>
    <recommendedName>
        <fullName evidence="5">Septin-type G domain-containing protein</fullName>
    </recommendedName>
</protein>
<feature type="transmembrane region" description="Helical" evidence="4">
    <location>
        <begin position="422"/>
        <end position="440"/>
    </location>
</feature>
<keyword evidence="4" id="KW-0812">Transmembrane</keyword>
<name>A0A9W6BWA7_9CHLO</name>
<dbReference type="PANTHER" id="PTHR18884">
    <property type="entry name" value="SEPTIN"/>
    <property type="match status" value="1"/>
</dbReference>
<proteinExistence type="inferred from homology"/>
<dbReference type="InterPro" id="IPR027417">
    <property type="entry name" value="P-loop_NTPase"/>
</dbReference>
<feature type="region of interest" description="Disordered" evidence="3">
    <location>
        <begin position="262"/>
        <end position="285"/>
    </location>
</feature>
<dbReference type="PROSITE" id="PS51719">
    <property type="entry name" value="G_SEPTIN"/>
    <property type="match status" value="1"/>
</dbReference>
<dbReference type="EMBL" id="BRXU01000025">
    <property type="protein sequence ID" value="GLC59030.1"/>
    <property type="molecule type" value="Genomic_DNA"/>
</dbReference>
<dbReference type="InterPro" id="IPR030379">
    <property type="entry name" value="G_SEPTIN_dom"/>
</dbReference>
<evidence type="ECO:0000256" key="3">
    <source>
        <dbReference type="SAM" id="MobiDB-lite"/>
    </source>
</evidence>
<feature type="region of interest" description="Disordered" evidence="3">
    <location>
        <begin position="218"/>
        <end position="239"/>
    </location>
</feature>
<gene>
    <name evidence="6" type="primary">PLESTMB000254</name>
    <name evidence="6" type="ORF">PLESTB_001434700</name>
</gene>
<dbReference type="AlphaFoldDB" id="A0A9W6BWA7"/>
<keyword evidence="7" id="KW-1185">Reference proteome</keyword>
<sequence length="464" mass="49689">MPPLHLNLLVVGGPGLGKTQLVQNMAAWYGGGGGGGGGAPEVGSRGHGTATLADFIRDPESMCTALPDIPLDDTRRTVKLQLQDTPAYGDTLDLRAHLRAVVQWQLRQQARNYEWAGGSHGLVRHSLGVLPHAATVCLFLLPPHRWAAADLEYMSALSKVVPVIPLISKADCHTPEELRDYRRHITHALAARKNATGESEPVEPFRFSPAALASLQVAPIPTLSTGRNDGTDENGGDDDQVKQQEASLCVFSVITSRHYQQVPLPTPEAAGQQQESGRGSGGGGGSAAVVLVPVRRYPWGSADALRRDHSDTVLLQRLLREDVWSLLEEAVRRYLAFCEQYDAAGRDVERLAEEILASYDVSLEDATATARCATLAARLAEVEAERDAALAKRAEVEATQHNTALAKMAVVVAQWFAELVKMAMAMALVLALAMALGLVLAAKLELPLVLGLVLVMALAIANAS</sequence>
<feature type="coiled-coil region" evidence="2">
    <location>
        <begin position="372"/>
        <end position="399"/>
    </location>
</feature>
<reference evidence="6 7" key="1">
    <citation type="journal article" date="2023" name="Commun. Biol.">
        <title>Reorganization of the ancestral sex-determining regions during the evolution of trioecy in Pleodorina starrii.</title>
        <authorList>
            <person name="Takahashi K."/>
            <person name="Suzuki S."/>
            <person name="Kawai-Toyooka H."/>
            <person name="Yamamoto K."/>
            <person name="Hamaji T."/>
            <person name="Ootsuki R."/>
            <person name="Yamaguchi H."/>
            <person name="Kawachi M."/>
            <person name="Higashiyama T."/>
            <person name="Nozaki H."/>
        </authorList>
    </citation>
    <scope>NUCLEOTIDE SEQUENCE [LARGE SCALE GENOMIC DNA]</scope>
    <source>
        <strain evidence="6 7">NIES-4479</strain>
    </source>
</reference>
<evidence type="ECO:0000256" key="1">
    <source>
        <dbReference type="RuleBase" id="RU004560"/>
    </source>
</evidence>
<evidence type="ECO:0000259" key="5">
    <source>
        <dbReference type="PROSITE" id="PS51719"/>
    </source>
</evidence>
<evidence type="ECO:0000256" key="2">
    <source>
        <dbReference type="SAM" id="Coils"/>
    </source>
</evidence>
<keyword evidence="1" id="KW-0342">GTP-binding</keyword>
<feature type="transmembrane region" description="Helical" evidence="4">
    <location>
        <begin position="446"/>
        <end position="463"/>
    </location>
</feature>
<dbReference type="Proteomes" id="UP001165080">
    <property type="component" value="Unassembled WGS sequence"/>
</dbReference>
<dbReference type="Gene3D" id="3.40.50.300">
    <property type="entry name" value="P-loop containing nucleotide triphosphate hydrolases"/>
    <property type="match status" value="1"/>
</dbReference>
<organism evidence="6 7">
    <name type="scientific">Pleodorina starrii</name>
    <dbReference type="NCBI Taxonomy" id="330485"/>
    <lineage>
        <taxon>Eukaryota</taxon>
        <taxon>Viridiplantae</taxon>
        <taxon>Chlorophyta</taxon>
        <taxon>core chlorophytes</taxon>
        <taxon>Chlorophyceae</taxon>
        <taxon>CS clade</taxon>
        <taxon>Chlamydomonadales</taxon>
        <taxon>Volvocaceae</taxon>
        <taxon>Pleodorina</taxon>
    </lineage>
</organism>
<dbReference type="SUPFAM" id="SSF52540">
    <property type="entry name" value="P-loop containing nucleoside triphosphate hydrolases"/>
    <property type="match status" value="1"/>
</dbReference>
<keyword evidence="2" id="KW-0175">Coiled coil</keyword>
<feature type="domain" description="Septin-type G" evidence="5">
    <location>
        <begin position="2"/>
        <end position="346"/>
    </location>
</feature>
<keyword evidence="4" id="KW-1133">Transmembrane helix</keyword>
<keyword evidence="1" id="KW-0547">Nucleotide-binding</keyword>
<accession>A0A9W6BWA7</accession>